<comment type="subunit">
    <text evidence="4">Part of the 50S ribosomal subunit.</text>
</comment>
<organism evidence="6 7">
    <name type="scientific">Sulfurisphaera tokodaii</name>
    <dbReference type="NCBI Taxonomy" id="111955"/>
    <lineage>
        <taxon>Archaea</taxon>
        <taxon>Thermoproteota</taxon>
        <taxon>Thermoprotei</taxon>
        <taxon>Sulfolobales</taxon>
        <taxon>Sulfolobaceae</taxon>
        <taxon>Sulfurisphaera</taxon>
    </lineage>
</organism>
<dbReference type="Proteomes" id="UP000646844">
    <property type="component" value="Unassembled WGS sequence"/>
</dbReference>
<feature type="domain" description="Large ribosomal subunit protein uL30-like ferredoxin-like fold" evidence="5">
    <location>
        <begin position="7"/>
        <end position="55"/>
    </location>
</feature>
<keyword evidence="3 4" id="KW-0687">Ribonucleoprotein</keyword>
<dbReference type="InterPro" id="IPR016082">
    <property type="entry name" value="Ribosomal_uL30_ferredoxin-like"/>
</dbReference>
<dbReference type="SMR" id="A0A832TFG0"/>
<dbReference type="SUPFAM" id="SSF55129">
    <property type="entry name" value="Ribosomal protein L30p/L7e"/>
    <property type="match status" value="1"/>
</dbReference>
<evidence type="ECO:0000313" key="6">
    <source>
        <dbReference type="EMBL" id="HII74904.1"/>
    </source>
</evidence>
<reference evidence="6" key="1">
    <citation type="journal article" date="2020" name="bioRxiv">
        <title>A rank-normalized archaeal taxonomy based on genome phylogeny resolves widespread incomplete and uneven classifications.</title>
        <authorList>
            <person name="Rinke C."/>
            <person name="Chuvochina M."/>
            <person name="Mussig A.J."/>
            <person name="Chaumeil P.-A."/>
            <person name="Waite D.W."/>
            <person name="Whitman W.B."/>
            <person name="Parks D.H."/>
            <person name="Hugenholtz P."/>
        </authorList>
    </citation>
    <scope>NUCLEOTIDE SEQUENCE</scope>
    <source>
        <strain evidence="6">UBA8838</strain>
    </source>
</reference>
<dbReference type="PANTHER" id="PTHR11524">
    <property type="entry name" value="60S RIBOSOMAL PROTEIN L7"/>
    <property type="match status" value="1"/>
</dbReference>
<dbReference type="OMA" id="DYITWGE"/>
<dbReference type="GO" id="GO:0022625">
    <property type="term" value="C:cytosolic large ribosomal subunit"/>
    <property type="evidence" value="ECO:0007669"/>
    <property type="project" value="UniProtKB-UniRule"/>
</dbReference>
<protein>
    <recommendedName>
        <fullName evidence="4">Large ribosomal subunit protein uL30</fullName>
    </recommendedName>
</protein>
<dbReference type="GO" id="GO:0006412">
    <property type="term" value="P:translation"/>
    <property type="evidence" value="ECO:0007669"/>
    <property type="project" value="UniProtKB-UniRule"/>
</dbReference>
<evidence type="ECO:0000256" key="3">
    <source>
        <dbReference type="ARBA" id="ARBA00023274"/>
    </source>
</evidence>
<dbReference type="EMBL" id="DUJO01000051">
    <property type="protein sequence ID" value="HII74904.1"/>
    <property type="molecule type" value="Genomic_DNA"/>
</dbReference>
<dbReference type="HAMAP" id="MF_01371_A">
    <property type="entry name" value="Ribosomal_uL30_A"/>
    <property type="match status" value="1"/>
</dbReference>
<evidence type="ECO:0000256" key="2">
    <source>
        <dbReference type="ARBA" id="ARBA00022980"/>
    </source>
</evidence>
<dbReference type="AlphaFoldDB" id="A0A832TFG0"/>
<evidence type="ECO:0000256" key="1">
    <source>
        <dbReference type="ARBA" id="ARBA00007594"/>
    </source>
</evidence>
<dbReference type="InterPro" id="IPR039699">
    <property type="entry name" value="Ribosomal_uL30"/>
</dbReference>
<keyword evidence="2 4" id="KW-0689">Ribosomal protein</keyword>
<name>A0A832TFG0_9CREN</name>
<dbReference type="RefSeq" id="WP_010978382.1">
    <property type="nucleotide sequence ID" value="NZ_BAABQO010000027.1"/>
</dbReference>
<dbReference type="GO" id="GO:0000463">
    <property type="term" value="P:maturation of LSU-rRNA from tricistronic rRNA transcript (SSU-rRNA, 5.8S rRNA, LSU-rRNA)"/>
    <property type="evidence" value="ECO:0007669"/>
    <property type="project" value="TreeGrafter"/>
</dbReference>
<dbReference type="NCBIfam" id="TIGR01309">
    <property type="entry name" value="uL30_arch"/>
    <property type="match status" value="1"/>
</dbReference>
<dbReference type="InterPro" id="IPR005997">
    <property type="entry name" value="Ribosomal_uL30_arc"/>
</dbReference>
<dbReference type="NCBIfam" id="NF004711">
    <property type="entry name" value="PRK06049.1"/>
    <property type="match status" value="1"/>
</dbReference>
<dbReference type="Gene3D" id="1.10.15.30">
    <property type="match status" value="1"/>
</dbReference>
<evidence type="ECO:0000256" key="4">
    <source>
        <dbReference type="HAMAP-Rule" id="MF_01371"/>
    </source>
</evidence>
<dbReference type="InterPro" id="IPR035808">
    <property type="entry name" value="Ribosomal_uL30_euk_arc"/>
</dbReference>
<dbReference type="GO" id="GO:0003723">
    <property type="term" value="F:RNA binding"/>
    <property type="evidence" value="ECO:0007669"/>
    <property type="project" value="TreeGrafter"/>
</dbReference>
<sequence>MTRLLGIIRIRGYAGTPWYIQDTLKMLRLPRRFNAMVYEDSSSIRGMLKIAEPYITWGELNEEGLKLLLTRLHTKIGNLKITDDILKSQLKIESYNLFVKKIMDGEIKLHKLDDYFKLPIRLHPPSGGFKGKINRPFSVKGEFGYRGEKINELIKRMV</sequence>
<proteinExistence type="inferred from homology"/>
<dbReference type="Gene3D" id="3.30.1390.20">
    <property type="entry name" value="Ribosomal protein L30, ferredoxin-like fold domain"/>
    <property type="match status" value="1"/>
</dbReference>
<dbReference type="GeneID" id="1458346"/>
<dbReference type="PANTHER" id="PTHR11524:SF16">
    <property type="entry name" value="LARGE RIBOSOMAL SUBUNIT PROTEIN UL30"/>
    <property type="match status" value="1"/>
</dbReference>
<comment type="caution">
    <text evidence="6">The sequence shown here is derived from an EMBL/GenBank/DDBJ whole genome shotgun (WGS) entry which is preliminary data.</text>
</comment>
<dbReference type="Pfam" id="PF00327">
    <property type="entry name" value="Ribosomal_L30"/>
    <property type="match status" value="1"/>
</dbReference>
<gene>
    <name evidence="4" type="primary">rpl30</name>
    <name evidence="6" type="ORF">HA332_11125</name>
</gene>
<accession>A0A832TFG0</accession>
<dbReference type="GO" id="GO:0003735">
    <property type="term" value="F:structural constituent of ribosome"/>
    <property type="evidence" value="ECO:0007669"/>
    <property type="project" value="UniProtKB-UniRule"/>
</dbReference>
<dbReference type="CDD" id="cd01657">
    <property type="entry name" value="Ribosomal_L7_archeal_euk"/>
    <property type="match status" value="1"/>
</dbReference>
<dbReference type="InterPro" id="IPR036919">
    <property type="entry name" value="Ribo_uL30_ferredoxin-like_sf"/>
</dbReference>
<evidence type="ECO:0000259" key="5">
    <source>
        <dbReference type="Pfam" id="PF00327"/>
    </source>
</evidence>
<evidence type="ECO:0000313" key="7">
    <source>
        <dbReference type="Proteomes" id="UP000646844"/>
    </source>
</evidence>
<comment type="similarity">
    <text evidence="1 4">Belongs to the universal ribosomal protein uL30 family.</text>
</comment>